<reference evidence="7 8" key="1">
    <citation type="submission" date="2024-05" db="EMBL/GenBank/DDBJ databases">
        <title>Genetic variation in Jamaican populations of the coffee berry borer (Hypothenemus hampei).</title>
        <authorList>
            <person name="Errbii M."/>
            <person name="Myrie A."/>
        </authorList>
    </citation>
    <scope>NUCLEOTIDE SEQUENCE [LARGE SCALE GENOMIC DNA]</scope>
    <source>
        <strain evidence="7">JA-Hopewell-2020-01-JO</strain>
        <tissue evidence="7">Whole body</tissue>
    </source>
</reference>
<dbReference type="InterPro" id="IPR050080">
    <property type="entry name" value="RNase_PH"/>
</dbReference>
<evidence type="ECO:0000256" key="4">
    <source>
        <dbReference type="ARBA" id="ARBA00022835"/>
    </source>
</evidence>
<dbReference type="InterPro" id="IPR001247">
    <property type="entry name" value="ExoRNase_PH_dom1"/>
</dbReference>
<evidence type="ECO:0000256" key="1">
    <source>
        <dbReference type="ARBA" id="ARBA00004123"/>
    </source>
</evidence>
<feature type="domain" description="Exoribonuclease phosphorolytic" evidence="6">
    <location>
        <begin position="8"/>
        <end position="123"/>
    </location>
</feature>
<name>A0ABD1F8G4_HYPHA</name>
<gene>
    <name evidence="7" type="ORF">ABEB36_003214</name>
</gene>
<keyword evidence="8" id="KW-1185">Reference proteome</keyword>
<proteinExistence type="inferred from homology"/>
<comment type="similarity">
    <text evidence="2">Belongs to the RNase PH family.</text>
</comment>
<dbReference type="AlphaFoldDB" id="A0ABD1F8G4"/>
<sequence>MASSEFPQLKCELGVLSKSDGSAALAEGESVMLASVCGPIEVKLQKLLTDKTSVECCYRSKAAEGIQDRFRETILKNICETALMASLHPRSSILVNLQEMQNGGQLLSCAVNAACLACLNAGVDMKFTFAAVSCFLNKFEEFSFVPPINENEVKALFVLVFNSTTGSIIASHTEGSFTTEQFQHGLKLCREQSQFVFKFFKESVINFDKDIE</sequence>
<keyword evidence="4" id="KW-0271">Exosome</keyword>
<dbReference type="SUPFAM" id="SSF54211">
    <property type="entry name" value="Ribosomal protein S5 domain 2-like"/>
    <property type="match status" value="1"/>
</dbReference>
<accession>A0ABD1F8G4</accession>
<comment type="caution">
    <text evidence="7">The sequence shown here is derived from an EMBL/GenBank/DDBJ whole genome shotgun (WGS) entry which is preliminary data.</text>
</comment>
<protein>
    <recommendedName>
        <fullName evidence="6">Exoribonuclease phosphorolytic domain-containing protein</fullName>
    </recommendedName>
</protein>
<dbReference type="Gene3D" id="3.30.230.70">
    <property type="entry name" value="GHMP Kinase, N-terminal domain"/>
    <property type="match status" value="1"/>
</dbReference>
<dbReference type="GO" id="GO:0000178">
    <property type="term" value="C:exosome (RNase complex)"/>
    <property type="evidence" value="ECO:0007669"/>
    <property type="project" value="UniProtKB-KW"/>
</dbReference>
<dbReference type="CDD" id="cd11372">
    <property type="entry name" value="RNase_PH_RRP46"/>
    <property type="match status" value="1"/>
</dbReference>
<dbReference type="SUPFAM" id="SSF55666">
    <property type="entry name" value="Ribonuclease PH domain 2-like"/>
    <property type="match status" value="1"/>
</dbReference>
<dbReference type="GO" id="GO:0005634">
    <property type="term" value="C:nucleus"/>
    <property type="evidence" value="ECO:0007669"/>
    <property type="project" value="UniProtKB-SubCell"/>
</dbReference>
<comment type="subcellular location">
    <subcellularLocation>
        <location evidence="1">Nucleus</location>
    </subcellularLocation>
</comment>
<dbReference type="InterPro" id="IPR020568">
    <property type="entry name" value="Ribosomal_Su5_D2-typ_SF"/>
</dbReference>
<evidence type="ECO:0000256" key="3">
    <source>
        <dbReference type="ARBA" id="ARBA00022552"/>
    </source>
</evidence>
<keyword evidence="5" id="KW-0539">Nucleus</keyword>
<dbReference type="InterPro" id="IPR036345">
    <property type="entry name" value="ExoRNase_PH_dom2_sf"/>
</dbReference>
<evidence type="ECO:0000259" key="6">
    <source>
        <dbReference type="Pfam" id="PF01138"/>
    </source>
</evidence>
<dbReference type="Proteomes" id="UP001566132">
    <property type="component" value="Unassembled WGS sequence"/>
</dbReference>
<dbReference type="Pfam" id="PF01138">
    <property type="entry name" value="RNase_PH"/>
    <property type="match status" value="1"/>
</dbReference>
<evidence type="ECO:0000313" key="8">
    <source>
        <dbReference type="Proteomes" id="UP001566132"/>
    </source>
</evidence>
<dbReference type="PANTHER" id="PTHR11953">
    <property type="entry name" value="EXOSOME COMPLEX COMPONENT"/>
    <property type="match status" value="1"/>
</dbReference>
<organism evidence="7 8">
    <name type="scientific">Hypothenemus hampei</name>
    <name type="common">Coffee berry borer</name>
    <dbReference type="NCBI Taxonomy" id="57062"/>
    <lineage>
        <taxon>Eukaryota</taxon>
        <taxon>Metazoa</taxon>
        <taxon>Ecdysozoa</taxon>
        <taxon>Arthropoda</taxon>
        <taxon>Hexapoda</taxon>
        <taxon>Insecta</taxon>
        <taxon>Pterygota</taxon>
        <taxon>Neoptera</taxon>
        <taxon>Endopterygota</taxon>
        <taxon>Coleoptera</taxon>
        <taxon>Polyphaga</taxon>
        <taxon>Cucujiformia</taxon>
        <taxon>Curculionidae</taxon>
        <taxon>Scolytinae</taxon>
        <taxon>Hypothenemus</taxon>
    </lineage>
</organism>
<dbReference type="PANTHER" id="PTHR11953:SF1">
    <property type="entry name" value="EXOSOME COMPLEX COMPONENT RRP46"/>
    <property type="match status" value="1"/>
</dbReference>
<evidence type="ECO:0000256" key="5">
    <source>
        <dbReference type="ARBA" id="ARBA00023242"/>
    </source>
</evidence>
<dbReference type="InterPro" id="IPR027408">
    <property type="entry name" value="PNPase/RNase_PH_dom_sf"/>
</dbReference>
<keyword evidence="3" id="KW-0698">rRNA processing</keyword>
<dbReference type="GO" id="GO:0006364">
    <property type="term" value="P:rRNA processing"/>
    <property type="evidence" value="ECO:0007669"/>
    <property type="project" value="UniProtKB-KW"/>
</dbReference>
<dbReference type="EMBL" id="JBDJPC010000002">
    <property type="protein sequence ID" value="KAL1513873.1"/>
    <property type="molecule type" value="Genomic_DNA"/>
</dbReference>
<evidence type="ECO:0000256" key="2">
    <source>
        <dbReference type="ARBA" id="ARBA00006678"/>
    </source>
</evidence>
<evidence type="ECO:0000313" key="7">
    <source>
        <dbReference type="EMBL" id="KAL1513873.1"/>
    </source>
</evidence>